<evidence type="ECO:0008006" key="3">
    <source>
        <dbReference type="Google" id="ProtNLM"/>
    </source>
</evidence>
<reference evidence="2" key="1">
    <citation type="journal article" date="2013" name="Nature">
        <title>Draft genome of the wheat A-genome progenitor Triticum urartu.</title>
        <authorList>
            <person name="Ling H.Q."/>
            <person name="Zhao S."/>
            <person name="Liu D."/>
            <person name="Wang J."/>
            <person name="Sun H."/>
            <person name="Zhang C."/>
            <person name="Fan H."/>
            <person name="Li D."/>
            <person name="Dong L."/>
            <person name="Tao Y."/>
            <person name="Gao C."/>
            <person name="Wu H."/>
            <person name="Li Y."/>
            <person name="Cui Y."/>
            <person name="Guo X."/>
            <person name="Zheng S."/>
            <person name="Wang B."/>
            <person name="Yu K."/>
            <person name="Liang Q."/>
            <person name="Yang W."/>
            <person name="Lou X."/>
            <person name="Chen J."/>
            <person name="Feng M."/>
            <person name="Jian J."/>
            <person name="Zhang X."/>
            <person name="Luo G."/>
            <person name="Jiang Y."/>
            <person name="Liu J."/>
            <person name="Wang Z."/>
            <person name="Sha Y."/>
            <person name="Zhang B."/>
            <person name="Wu H."/>
            <person name="Tang D."/>
            <person name="Shen Q."/>
            <person name="Xue P."/>
            <person name="Zou S."/>
            <person name="Wang X."/>
            <person name="Liu X."/>
            <person name="Wang F."/>
            <person name="Yang Y."/>
            <person name="An X."/>
            <person name="Dong Z."/>
            <person name="Zhang K."/>
            <person name="Zhang X."/>
            <person name="Luo M.C."/>
            <person name="Dvorak J."/>
            <person name="Tong Y."/>
            <person name="Wang J."/>
            <person name="Yang H."/>
            <person name="Li Z."/>
            <person name="Wang D."/>
            <person name="Zhang A."/>
            <person name="Wang J."/>
        </authorList>
    </citation>
    <scope>NUCLEOTIDE SEQUENCE</scope>
    <source>
        <strain evidence="2">cv. G1812</strain>
    </source>
</reference>
<reference evidence="1" key="3">
    <citation type="submission" date="2022-06" db="UniProtKB">
        <authorList>
            <consortium name="EnsemblPlants"/>
        </authorList>
    </citation>
    <scope>IDENTIFICATION</scope>
</reference>
<dbReference type="EnsemblPlants" id="TuG1812G0200004949.01.T01">
    <property type="protein sequence ID" value="TuG1812G0200004949.01.T01"/>
    <property type="gene ID" value="TuG1812G0200004949.01"/>
</dbReference>
<proteinExistence type="predicted"/>
<name>A0A8R7PIK7_TRIUA</name>
<dbReference type="InterPro" id="IPR007750">
    <property type="entry name" value="DUF674"/>
</dbReference>
<evidence type="ECO:0000313" key="2">
    <source>
        <dbReference type="Proteomes" id="UP000015106"/>
    </source>
</evidence>
<dbReference type="Proteomes" id="UP000015106">
    <property type="component" value="Chromosome 2"/>
</dbReference>
<dbReference type="Pfam" id="PF05056">
    <property type="entry name" value="DUF674"/>
    <property type="match status" value="1"/>
</dbReference>
<protein>
    <recommendedName>
        <fullName evidence="3">DUF674 domain-containing protein</fullName>
    </recommendedName>
</protein>
<dbReference type="PANTHER" id="PTHR33103:SF86">
    <property type="entry name" value="OS04G0594500 PROTEIN"/>
    <property type="match status" value="1"/>
</dbReference>
<organism evidence="1 2">
    <name type="scientific">Triticum urartu</name>
    <name type="common">Red wild einkorn</name>
    <name type="synonym">Crithodium urartu</name>
    <dbReference type="NCBI Taxonomy" id="4572"/>
    <lineage>
        <taxon>Eukaryota</taxon>
        <taxon>Viridiplantae</taxon>
        <taxon>Streptophyta</taxon>
        <taxon>Embryophyta</taxon>
        <taxon>Tracheophyta</taxon>
        <taxon>Spermatophyta</taxon>
        <taxon>Magnoliopsida</taxon>
        <taxon>Liliopsida</taxon>
        <taxon>Poales</taxon>
        <taxon>Poaceae</taxon>
        <taxon>BOP clade</taxon>
        <taxon>Pooideae</taxon>
        <taxon>Triticodae</taxon>
        <taxon>Triticeae</taxon>
        <taxon>Triticinae</taxon>
        <taxon>Triticum</taxon>
    </lineage>
</organism>
<accession>A0A8R7PIK7</accession>
<evidence type="ECO:0000313" key="1">
    <source>
        <dbReference type="EnsemblPlants" id="TuG1812G0200004949.01.T01"/>
    </source>
</evidence>
<dbReference type="PANTHER" id="PTHR33103">
    <property type="entry name" value="OS01G0153900 PROTEIN"/>
    <property type="match status" value="1"/>
</dbReference>
<dbReference type="Gramene" id="TuG1812G0200004949.01.T01">
    <property type="protein sequence ID" value="TuG1812G0200004949.01.T01"/>
    <property type="gene ID" value="TuG1812G0200004949.01"/>
</dbReference>
<sequence length="351" mass="38371">MATEEEPTVDVKLFVDKEKNKVLFAESGKEFVDVLFGFLTLPLGTVVRLLGKQSQVGCLDEIYKSVEELSNDFFRTEACKAMLLRPISTAAKQCCDLKVRVEDTKHREVYVCGHTSCCAKADGSFSSVPGAACKCGKVMGQIPGEWPENCDITFATGSADGVFVKGCLKFIVTDDLQVAPASTSLMLSLFKKFGVEDPSRLEQRMIQLSSVEMTNLLKRSLTSKQPLTGHCFDVAISNDVSALEMVLESLHPKQGNDAEHELDNVRIRVLRTNSSSLLYAEVNDDFVELLFGFLTVPLGSIIKTYGSWPSIGCIGNLYSSIDGSAKGCIREPCQCLLLSPKLAPFFTSEAT</sequence>
<keyword evidence="2" id="KW-1185">Reference proteome</keyword>
<reference evidence="1" key="2">
    <citation type="submission" date="2018-03" db="EMBL/GenBank/DDBJ databases">
        <title>The Triticum urartu genome reveals the dynamic nature of wheat genome evolution.</title>
        <authorList>
            <person name="Ling H."/>
            <person name="Ma B."/>
            <person name="Shi X."/>
            <person name="Liu H."/>
            <person name="Dong L."/>
            <person name="Sun H."/>
            <person name="Cao Y."/>
            <person name="Gao Q."/>
            <person name="Zheng S."/>
            <person name="Li Y."/>
            <person name="Yu Y."/>
            <person name="Du H."/>
            <person name="Qi M."/>
            <person name="Li Y."/>
            <person name="Yu H."/>
            <person name="Cui Y."/>
            <person name="Wang N."/>
            <person name="Chen C."/>
            <person name="Wu H."/>
            <person name="Zhao Y."/>
            <person name="Zhang J."/>
            <person name="Li Y."/>
            <person name="Zhou W."/>
            <person name="Zhang B."/>
            <person name="Hu W."/>
            <person name="Eijk M."/>
            <person name="Tang J."/>
            <person name="Witsenboer H."/>
            <person name="Zhao S."/>
            <person name="Li Z."/>
            <person name="Zhang A."/>
            <person name="Wang D."/>
            <person name="Liang C."/>
        </authorList>
    </citation>
    <scope>NUCLEOTIDE SEQUENCE [LARGE SCALE GENOMIC DNA]</scope>
    <source>
        <strain evidence="1">cv. G1812</strain>
    </source>
</reference>
<dbReference type="AlphaFoldDB" id="A0A8R7PIK7"/>